<evidence type="ECO:0000256" key="1">
    <source>
        <dbReference type="SAM" id="MobiDB-lite"/>
    </source>
</evidence>
<feature type="compositionally biased region" description="Polar residues" evidence="1">
    <location>
        <begin position="13"/>
        <end position="23"/>
    </location>
</feature>
<keyword evidence="3" id="KW-1185">Reference proteome</keyword>
<gene>
    <name evidence="2" type="ORF">LSH36_47g06019</name>
</gene>
<feature type="compositionally biased region" description="Basic and acidic residues" evidence="1">
    <location>
        <begin position="1"/>
        <end position="12"/>
    </location>
</feature>
<feature type="region of interest" description="Disordered" evidence="1">
    <location>
        <begin position="48"/>
        <end position="126"/>
    </location>
</feature>
<sequence>METTNQHKKDAHQGSTSTDHQANTSTMECATADMNTMESAAIDTGIMEGTTTDTGTMEGVTTDTGTSMPSTSSLPKQTRGLLSGNIGKINQRQKMDETSKPAHQNLQGQPKLKKQRKTSSLSTRNKKAALLSEETTVELWCNILAEMRLSQIWREIIQKDGSTPISKTVNPKLEANRFADHFTTQTRLLYPRT</sequence>
<name>A0AAD9ND59_9ANNE</name>
<feature type="compositionally biased region" description="Polar residues" evidence="1">
    <location>
        <begin position="67"/>
        <end position="76"/>
    </location>
</feature>
<protein>
    <submittedName>
        <fullName evidence="2">Uncharacterized protein</fullName>
    </submittedName>
</protein>
<dbReference type="Proteomes" id="UP001208570">
    <property type="component" value="Unassembled WGS sequence"/>
</dbReference>
<organism evidence="2 3">
    <name type="scientific">Paralvinella palmiformis</name>
    <dbReference type="NCBI Taxonomy" id="53620"/>
    <lineage>
        <taxon>Eukaryota</taxon>
        <taxon>Metazoa</taxon>
        <taxon>Spiralia</taxon>
        <taxon>Lophotrochozoa</taxon>
        <taxon>Annelida</taxon>
        <taxon>Polychaeta</taxon>
        <taxon>Sedentaria</taxon>
        <taxon>Canalipalpata</taxon>
        <taxon>Terebellida</taxon>
        <taxon>Terebelliformia</taxon>
        <taxon>Alvinellidae</taxon>
        <taxon>Paralvinella</taxon>
    </lineage>
</organism>
<feature type="region of interest" description="Disordered" evidence="1">
    <location>
        <begin position="1"/>
        <end position="23"/>
    </location>
</feature>
<dbReference type="EMBL" id="JAODUP010000047">
    <property type="protein sequence ID" value="KAK2165655.1"/>
    <property type="molecule type" value="Genomic_DNA"/>
</dbReference>
<proteinExistence type="predicted"/>
<dbReference type="AlphaFoldDB" id="A0AAD9ND59"/>
<reference evidence="2" key="1">
    <citation type="journal article" date="2023" name="Mol. Biol. Evol.">
        <title>Third-Generation Sequencing Reveals the Adaptive Role of the Epigenome in Three Deep-Sea Polychaetes.</title>
        <authorList>
            <person name="Perez M."/>
            <person name="Aroh O."/>
            <person name="Sun Y."/>
            <person name="Lan Y."/>
            <person name="Juniper S.K."/>
            <person name="Young C.R."/>
            <person name="Angers B."/>
            <person name="Qian P.Y."/>
        </authorList>
    </citation>
    <scope>NUCLEOTIDE SEQUENCE</scope>
    <source>
        <strain evidence="2">P08H-3</strain>
    </source>
</reference>
<evidence type="ECO:0000313" key="3">
    <source>
        <dbReference type="Proteomes" id="UP001208570"/>
    </source>
</evidence>
<accession>A0AAD9ND59</accession>
<feature type="compositionally biased region" description="Low complexity" evidence="1">
    <location>
        <begin position="48"/>
        <end position="66"/>
    </location>
</feature>
<evidence type="ECO:0000313" key="2">
    <source>
        <dbReference type="EMBL" id="KAK2165655.1"/>
    </source>
</evidence>
<comment type="caution">
    <text evidence="2">The sequence shown here is derived from an EMBL/GenBank/DDBJ whole genome shotgun (WGS) entry which is preliminary data.</text>
</comment>